<name>A0A7W6MKB9_9HYPH</name>
<dbReference type="AlphaFoldDB" id="A0A7W6MKB9"/>
<dbReference type="Pfam" id="PF02361">
    <property type="entry name" value="CbiQ"/>
    <property type="match status" value="1"/>
</dbReference>
<organism evidence="7 8">
    <name type="scientific">Aureimonas pseudogalii</name>
    <dbReference type="NCBI Taxonomy" id="1744844"/>
    <lineage>
        <taxon>Bacteria</taxon>
        <taxon>Pseudomonadati</taxon>
        <taxon>Pseudomonadota</taxon>
        <taxon>Alphaproteobacteria</taxon>
        <taxon>Hyphomicrobiales</taxon>
        <taxon>Aurantimonadaceae</taxon>
        <taxon>Aureimonas</taxon>
    </lineage>
</organism>
<evidence type="ECO:0000313" key="8">
    <source>
        <dbReference type="Proteomes" id="UP000542776"/>
    </source>
</evidence>
<keyword evidence="5 6" id="KW-0472">Membrane</keyword>
<evidence type="ECO:0000256" key="1">
    <source>
        <dbReference type="ARBA" id="ARBA00004141"/>
    </source>
</evidence>
<comment type="caution">
    <text evidence="7">The sequence shown here is derived from an EMBL/GenBank/DDBJ whole genome shotgun (WGS) entry which is preliminary data.</text>
</comment>
<dbReference type="PANTHER" id="PTHR33514">
    <property type="entry name" value="PROTEIN ABCI12, CHLOROPLASTIC"/>
    <property type="match status" value="1"/>
</dbReference>
<evidence type="ECO:0000256" key="5">
    <source>
        <dbReference type="ARBA" id="ARBA00023136"/>
    </source>
</evidence>
<feature type="transmembrane region" description="Helical" evidence="6">
    <location>
        <begin position="69"/>
        <end position="90"/>
    </location>
</feature>
<reference evidence="7 8" key="1">
    <citation type="submission" date="2020-08" db="EMBL/GenBank/DDBJ databases">
        <title>Genomic Encyclopedia of Type Strains, Phase IV (KMG-IV): sequencing the most valuable type-strain genomes for metagenomic binning, comparative biology and taxonomic classification.</title>
        <authorList>
            <person name="Goeker M."/>
        </authorList>
    </citation>
    <scope>NUCLEOTIDE SEQUENCE [LARGE SCALE GENOMIC DNA]</scope>
    <source>
        <strain evidence="7 8">DSM 102238</strain>
    </source>
</reference>
<sequence length="196" mass="20505">MIGGLYLARASRVHAAPPGLKLAVLALAGTGLFFVRAPLLLLAALVAVLALYPLAHLPLALAGRQLRPALAMLAILGLVQLWTAGVVAALTVTLRFAALILLASLLTATTRTAALVETLERALGWLRPLGADPAKVGLAISLAIRFIPALGTVAQEVREAQRARGLERGWLTLGPPLIVRTLKMADEIADAIDARS</sequence>
<keyword evidence="4 6" id="KW-1133">Transmembrane helix</keyword>
<gene>
    <name evidence="7" type="ORF">GGR04_002762</name>
</gene>
<keyword evidence="3 6" id="KW-0812">Transmembrane</keyword>
<dbReference type="Proteomes" id="UP000542776">
    <property type="component" value="Unassembled WGS sequence"/>
</dbReference>
<evidence type="ECO:0000256" key="2">
    <source>
        <dbReference type="ARBA" id="ARBA00008564"/>
    </source>
</evidence>
<keyword evidence="8" id="KW-1185">Reference proteome</keyword>
<dbReference type="RefSeq" id="WP_183200434.1">
    <property type="nucleotide sequence ID" value="NZ_JACIEK010000007.1"/>
</dbReference>
<proteinExistence type="inferred from homology"/>
<dbReference type="CDD" id="cd16914">
    <property type="entry name" value="EcfT"/>
    <property type="match status" value="1"/>
</dbReference>
<evidence type="ECO:0000313" key="7">
    <source>
        <dbReference type="EMBL" id="MBB3998907.1"/>
    </source>
</evidence>
<comment type="similarity">
    <text evidence="2">Belongs to the CbiQ family.</text>
</comment>
<dbReference type="GO" id="GO:0005886">
    <property type="term" value="C:plasma membrane"/>
    <property type="evidence" value="ECO:0007669"/>
    <property type="project" value="TreeGrafter"/>
</dbReference>
<dbReference type="EMBL" id="JACIEK010000007">
    <property type="protein sequence ID" value="MBB3998907.1"/>
    <property type="molecule type" value="Genomic_DNA"/>
</dbReference>
<protein>
    <submittedName>
        <fullName evidence="7">Biotin transport system permease protein</fullName>
    </submittedName>
</protein>
<accession>A0A7W6MKB9</accession>
<evidence type="ECO:0000256" key="3">
    <source>
        <dbReference type="ARBA" id="ARBA00022692"/>
    </source>
</evidence>
<comment type="subcellular location">
    <subcellularLocation>
        <location evidence="1">Membrane</location>
        <topology evidence="1">Multi-pass membrane protein</topology>
    </subcellularLocation>
</comment>
<feature type="transmembrane region" description="Helical" evidence="6">
    <location>
        <begin position="39"/>
        <end position="62"/>
    </location>
</feature>
<dbReference type="PANTHER" id="PTHR33514:SF13">
    <property type="entry name" value="PROTEIN ABCI12, CHLOROPLASTIC"/>
    <property type="match status" value="1"/>
</dbReference>
<evidence type="ECO:0000256" key="6">
    <source>
        <dbReference type="SAM" id="Phobius"/>
    </source>
</evidence>
<evidence type="ECO:0000256" key="4">
    <source>
        <dbReference type="ARBA" id="ARBA00022989"/>
    </source>
</evidence>
<dbReference type="InterPro" id="IPR003339">
    <property type="entry name" value="ABC/ECF_trnsptr_transmembrane"/>
</dbReference>